<feature type="transmembrane region" description="Helical" evidence="6">
    <location>
        <begin position="46"/>
        <end position="65"/>
    </location>
</feature>
<accession>A0A1H0FUC5</accession>
<dbReference type="InterPro" id="IPR051201">
    <property type="entry name" value="Chloro_Bact_Ser_Proteases"/>
</dbReference>
<dbReference type="Pfam" id="PF13365">
    <property type="entry name" value="Trypsin_2"/>
    <property type="match status" value="1"/>
</dbReference>
<feature type="domain" description="PDZ" evidence="7">
    <location>
        <begin position="329"/>
        <end position="384"/>
    </location>
</feature>
<evidence type="ECO:0000256" key="4">
    <source>
        <dbReference type="ARBA" id="ARBA00022825"/>
    </source>
</evidence>
<reference evidence="8 9" key="1">
    <citation type="submission" date="2016-10" db="EMBL/GenBank/DDBJ databases">
        <authorList>
            <person name="de Groot N.N."/>
        </authorList>
    </citation>
    <scope>NUCLEOTIDE SEQUENCE [LARGE SCALE GENOMIC DNA]</scope>
    <source>
        <strain evidence="8 9">CGMCC 1.3442</strain>
    </source>
</reference>
<keyword evidence="2 8" id="KW-0645">Protease</keyword>
<evidence type="ECO:0000256" key="5">
    <source>
        <dbReference type="SAM" id="MobiDB-lite"/>
    </source>
</evidence>
<dbReference type="InterPro" id="IPR043504">
    <property type="entry name" value="Peptidase_S1_PA_chymotrypsin"/>
</dbReference>
<keyword evidence="6" id="KW-0812">Transmembrane</keyword>
<organism evidence="8 9">
    <name type="scientific">Tenuibacillus multivorans</name>
    <dbReference type="NCBI Taxonomy" id="237069"/>
    <lineage>
        <taxon>Bacteria</taxon>
        <taxon>Bacillati</taxon>
        <taxon>Bacillota</taxon>
        <taxon>Bacilli</taxon>
        <taxon>Bacillales</taxon>
        <taxon>Bacillaceae</taxon>
        <taxon>Tenuibacillus</taxon>
    </lineage>
</organism>
<dbReference type="Proteomes" id="UP000199334">
    <property type="component" value="Unassembled WGS sequence"/>
</dbReference>
<keyword evidence="6" id="KW-1133">Transmembrane helix</keyword>
<dbReference type="PANTHER" id="PTHR43343:SF3">
    <property type="entry name" value="PROTEASE DO-LIKE 8, CHLOROPLASTIC"/>
    <property type="match status" value="1"/>
</dbReference>
<dbReference type="PRINTS" id="PR00834">
    <property type="entry name" value="PROTEASES2C"/>
</dbReference>
<dbReference type="FunFam" id="2.40.10.10:FF:000001">
    <property type="entry name" value="Periplasmic serine protease DegS"/>
    <property type="match status" value="1"/>
</dbReference>
<dbReference type="SMART" id="SM00228">
    <property type="entry name" value="PDZ"/>
    <property type="match status" value="1"/>
</dbReference>
<dbReference type="InterPro" id="IPR001478">
    <property type="entry name" value="PDZ"/>
</dbReference>
<dbReference type="EMBL" id="FNIG01000013">
    <property type="protein sequence ID" value="SDN98184.1"/>
    <property type="molecule type" value="Genomic_DNA"/>
</dbReference>
<protein>
    <submittedName>
        <fullName evidence="8">Serine protease Do</fullName>
    </submittedName>
</protein>
<sequence length="424" mass="45834">MYNNEHDTNQYPTNQQEQTHMTESAHQTHNHLTKSKSNGRIGLGKMLSAGFIGGLFATILTIFLMSSQLFTSATNEQPNKESVPVNAQTNQSEISDQIFSSDNASISADINELSESVVGVVNIQKQNIFDQGSEAGTGSGIIYKKDGNEAYVVTNHHVIEGSKEVEVVLNKDQRIEAEIVGSDQLTDLAVLKINGENVDTVAKLGSSTEIKIGDTVIAIGNPLGLEFSNSVTKGIISGLNRSLNVDTNGDRQPDWVTEVIQTDAAINPGNSGGALVNENGEVIGINSMKIAQQSIEGMGFAIPIDQAKNIIKQIEENGEVKRPLVGISAVPLNQVPQPYNRNIEVSDDIKSGLVVAQVENGSPAEEGGLQQYDVITKINDQEVKTIIDLKTYIYNDVKINESIELTIYRNGEAQTVELTLDEAI</sequence>
<keyword evidence="4" id="KW-0720">Serine protease</keyword>
<dbReference type="GO" id="GO:0004252">
    <property type="term" value="F:serine-type endopeptidase activity"/>
    <property type="evidence" value="ECO:0007669"/>
    <property type="project" value="InterPro"/>
</dbReference>
<dbReference type="STRING" id="237069.SAMN05216498_0371"/>
<dbReference type="InterPro" id="IPR036034">
    <property type="entry name" value="PDZ_sf"/>
</dbReference>
<evidence type="ECO:0000256" key="6">
    <source>
        <dbReference type="SAM" id="Phobius"/>
    </source>
</evidence>
<name>A0A1H0FUC5_9BACI</name>
<feature type="compositionally biased region" description="Polar residues" evidence="5">
    <location>
        <begin position="9"/>
        <end position="27"/>
    </location>
</feature>
<evidence type="ECO:0000313" key="9">
    <source>
        <dbReference type="Proteomes" id="UP000199334"/>
    </source>
</evidence>
<dbReference type="Pfam" id="PF13180">
    <property type="entry name" value="PDZ_2"/>
    <property type="match status" value="1"/>
</dbReference>
<keyword evidence="6" id="KW-0472">Membrane</keyword>
<dbReference type="PROSITE" id="PS50106">
    <property type="entry name" value="PDZ"/>
    <property type="match status" value="1"/>
</dbReference>
<dbReference type="PANTHER" id="PTHR43343">
    <property type="entry name" value="PEPTIDASE S12"/>
    <property type="match status" value="1"/>
</dbReference>
<dbReference type="Gene3D" id="2.30.42.10">
    <property type="match status" value="1"/>
</dbReference>
<evidence type="ECO:0000256" key="1">
    <source>
        <dbReference type="ARBA" id="ARBA00010541"/>
    </source>
</evidence>
<dbReference type="RefSeq" id="WP_245686902.1">
    <property type="nucleotide sequence ID" value="NZ_BJVZ01000017.1"/>
</dbReference>
<dbReference type="SUPFAM" id="SSF50156">
    <property type="entry name" value="PDZ domain-like"/>
    <property type="match status" value="1"/>
</dbReference>
<dbReference type="AlphaFoldDB" id="A0A1H0FUC5"/>
<evidence type="ECO:0000256" key="3">
    <source>
        <dbReference type="ARBA" id="ARBA00022801"/>
    </source>
</evidence>
<keyword evidence="9" id="KW-1185">Reference proteome</keyword>
<feature type="region of interest" description="Disordered" evidence="5">
    <location>
        <begin position="1"/>
        <end position="39"/>
    </location>
</feature>
<dbReference type="SUPFAM" id="SSF50494">
    <property type="entry name" value="Trypsin-like serine proteases"/>
    <property type="match status" value="1"/>
</dbReference>
<evidence type="ECO:0000256" key="2">
    <source>
        <dbReference type="ARBA" id="ARBA00022670"/>
    </source>
</evidence>
<dbReference type="InterPro" id="IPR009003">
    <property type="entry name" value="Peptidase_S1_PA"/>
</dbReference>
<dbReference type="InterPro" id="IPR001940">
    <property type="entry name" value="Peptidase_S1C"/>
</dbReference>
<proteinExistence type="inferred from homology"/>
<evidence type="ECO:0000259" key="7">
    <source>
        <dbReference type="PROSITE" id="PS50106"/>
    </source>
</evidence>
<keyword evidence="3" id="KW-0378">Hydrolase</keyword>
<comment type="similarity">
    <text evidence="1">Belongs to the peptidase S1C family.</text>
</comment>
<dbReference type="Gene3D" id="2.40.10.10">
    <property type="entry name" value="Trypsin-like serine proteases"/>
    <property type="match status" value="2"/>
</dbReference>
<evidence type="ECO:0000313" key="8">
    <source>
        <dbReference type="EMBL" id="SDN98184.1"/>
    </source>
</evidence>
<gene>
    <name evidence="8" type="ORF">SAMN05216498_0371</name>
</gene>
<dbReference type="GO" id="GO:0006508">
    <property type="term" value="P:proteolysis"/>
    <property type="evidence" value="ECO:0007669"/>
    <property type="project" value="UniProtKB-KW"/>
</dbReference>